<dbReference type="PANTHER" id="PTHR35841">
    <property type="entry name" value="PHOSPHONATES-BINDING PERIPLASMIC PROTEIN"/>
    <property type="match status" value="1"/>
</dbReference>
<dbReference type="Gene3D" id="3.40.190.10">
    <property type="entry name" value="Periplasmic binding protein-like II"/>
    <property type="match status" value="1"/>
</dbReference>
<name>A0A5C4L8A0_9HYPH</name>
<dbReference type="Pfam" id="PF12974">
    <property type="entry name" value="Phosphonate-bd"/>
    <property type="match status" value="1"/>
</dbReference>
<evidence type="ECO:0000313" key="1">
    <source>
        <dbReference type="EMBL" id="TNC06436.1"/>
    </source>
</evidence>
<dbReference type="PANTHER" id="PTHR35841:SF1">
    <property type="entry name" value="PHOSPHONATES-BINDING PERIPLASMIC PROTEIN"/>
    <property type="match status" value="1"/>
</dbReference>
<reference evidence="1 2" key="1">
    <citation type="submission" date="2019-06" db="EMBL/GenBank/DDBJ databases">
        <title>Genome of Methylobacterium sp. 17Sr1-39.</title>
        <authorList>
            <person name="Seo T."/>
        </authorList>
    </citation>
    <scope>NUCLEOTIDE SEQUENCE [LARGE SCALE GENOMIC DNA]</scope>
    <source>
        <strain evidence="1 2">17Sr1-39</strain>
    </source>
</reference>
<keyword evidence="2" id="KW-1185">Reference proteome</keyword>
<organism evidence="1 2">
    <name type="scientific">Methylobacterium terricola</name>
    <dbReference type="NCBI Taxonomy" id="2583531"/>
    <lineage>
        <taxon>Bacteria</taxon>
        <taxon>Pseudomonadati</taxon>
        <taxon>Pseudomonadota</taxon>
        <taxon>Alphaproteobacteria</taxon>
        <taxon>Hyphomicrobiales</taxon>
        <taxon>Methylobacteriaceae</taxon>
        <taxon>Methylobacterium</taxon>
    </lineage>
</organism>
<sequence length="262" mass="28129">MYAVTPDAAAAWRDLLTWVARASGVALEVIDHPPAQPIAELWGRGGLGSVFMCGRPWLRAAPQPIPIACPLPSPDRYGGRPVYMTDFVVRAESGFTRLEDTFGHRIGYTLEESHSGFNAPRHHLLAFRRAGRPALYGESVGPLHTPRGVVAALLDGRIDVGPLDSYAFDLMRAQAGDPAHRLRRVATTDPAPIPLLVASPDCPADTVAALRRGVLAASTAADLASVRARLLLKGFVPVDEPAYAQLAAWDDEALSAGYDQPR</sequence>
<protein>
    <submittedName>
        <fullName evidence="1">Phosphate/phosphite/phosphonate ABC transporter substrate-binding protein</fullName>
    </submittedName>
</protein>
<dbReference type="EMBL" id="VDDA01000049">
    <property type="protein sequence ID" value="TNC06436.1"/>
    <property type="molecule type" value="Genomic_DNA"/>
</dbReference>
<dbReference type="Proteomes" id="UP000305267">
    <property type="component" value="Unassembled WGS sequence"/>
</dbReference>
<dbReference type="SUPFAM" id="SSF53850">
    <property type="entry name" value="Periplasmic binding protein-like II"/>
    <property type="match status" value="1"/>
</dbReference>
<comment type="caution">
    <text evidence="1">The sequence shown here is derived from an EMBL/GenBank/DDBJ whole genome shotgun (WGS) entry which is preliminary data.</text>
</comment>
<evidence type="ECO:0000313" key="2">
    <source>
        <dbReference type="Proteomes" id="UP000305267"/>
    </source>
</evidence>
<gene>
    <name evidence="1" type="ORF">FF100_34515</name>
</gene>
<dbReference type="AlphaFoldDB" id="A0A5C4L8A0"/>
<proteinExistence type="predicted"/>
<accession>A0A5C4L8A0</accession>
<dbReference type="OrthoDB" id="6628089at2"/>